<evidence type="ECO:0000313" key="1">
    <source>
        <dbReference type="EMBL" id="MEC0485077.1"/>
    </source>
</evidence>
<sequence length="54" mass="6120">MIKKAEAESGRGCCRGIRSIKSIFQAGAYWRQLDIRNDTGLTLEHNGKQKNIKK</sequence>
<dbReference type="Proteomes" id="UP001341297">
    <property type="component" value="Unassembled WGS sequence"/>
</dbReference>
<protein>
    <submittedName>
        <fullName evidence="1">Uncharacterized protein</fullName>
    </submittedName>
</protein>
<dbReference type="EMBL" id="JARRTL010000008">
    <property type="protein sequence ID" value="MEC0485077.1"/>
    <property type="molecule type" value="Genomic_DNA"/>
</dbReference>
<gene>
    <name evidence="1" type="ORF">P8828_09495</name>
</gene>
<dbReference type="RefSeq" id="WP_156415966.1">
    <property type="nucleotide sequence ID" value="NZ_CP023481.1"/>
</dbReference>
<accession>A0ABU6H582</accession>
<evidence type="ECO:0000313" key="2">
    <source>
        <dbReference type="Proteomes" id="UP001341297"/>
    </source>
</evidence>
<reference evidence="1 2" key="1">
    <citation type="submission" date="2023-03" db="EMBL/GenBank/DDBJ databases">
        <title>Agriculturally important microbes genome sequencing.</title>
        <authorList>
            <person name="Dunlap C."/>
        </authorList>
    </citation>
    <scope>NUCLEOTIDE SEQUENCE [LARGE SCALE GENOMIC DNA]</scope>
    <source>
        <strain evidence="1 2">CBP-3203</strain>
    </source>
</reference>
<keyword evidence="2" id="KW-1185">Reference proteome</keyword>
<name>A0ABU6H582_9BACI</name>
<proteinExistence type="predicted"/>
<comment type="caution">
    <text evidence="1">The sequence shown here is derived from an EMBL/GenBank/DDBJ whole genome shotgun (WGS) entry which is preliminary data.</text>
</comment>
<organism evidence="1 2">
    <name type="scientific">Bacillus glycinifermentans</name>
    <dbReference type="NCBI Taxonomy" id="1664069"/>
    <lineage>
        <taxon>Bacteria</taxon>
        <taxon>Bacillati</taxon>
        <taxon>Bacillota</taxon>
        <taxon>Bacilli</taxon>
        <taxon>Bacillales</taxon>
        <taxon>Bacillaceae</taxon>
        <taxon>Bacillus</taxon>
    </lineage>
</organism>